<evidence type="ECO:0000256" key="5">
    <source>
        <dbReference type="ARBA" id="ARBA00022989"/>
    </source>
</evidence>
<comment type="similarity">
    <text evidence="7">Belongs to the binding-protein-dependent transport system permease family.</text>
</comment>
<evidence type="ECO:0000256" key="2">
    <source>
        <dbReference type="ARBA" id="ARBA00022448"/>
    </source>
</evidence>
<keyword evidence="10" id="KW-1185">Reference proteome</keyword>
<dbReference type="RefSeq" id="WP_148391658.1">
    <property type="nucleotide sequence ID" value="NZ_JBBMFP010000008.1"/>
</dbReference>
<keyword evidence="5 7" id="KW-1133">Transmembrane helix</keyword>
<keyword evidence="4 7" id="KW-0812">Transmembrane</keyword>
<organism evidence="9 10">
    <name type="scientific">Blautia caccae</name>
    <dbReference type="NCBI Taxonomy" id="3133175"/>
    <lineage>
        <taxon>Bacteria</taxon>
        <taxon>Bacillati</taxon>
        <taxon>Bacillota</taxon>
        <taxon>Clostridia</taxon>
        <taxon>Lachnospirales</taxon>
        <taxon>Lachnospiraceae</taxon>
        <taxon>Blautia</taxon>
    </lineage>
</organism>
<feature type="domain" description="ABC transmembrane type-1" evidence="8">
    <location>
        <begin position="76"/>
        <end position="291"/>
    </location>
</feature>
<evidence type="ECO:0000256" key="1">
    <source>
        <dbReference type="ARBA" id="ARBA00004651"/>
    </source>
</evidence>
<dbReference type="InterPro" id="IPR000515">
    <property type="entry name" value="MetI-like"/>
</dbReference>
<keyword evidence="2 7" id="KW-0813">Transport</keyword>
<dbReference type="PROSITE" id="PS50928">
    <property type="entry name" value="ABC_TM1"/>
    <property type="match status" value="1"/>
</dbReference>
<dbReference type="InterPro" id="IPR050809">
    <property type="entry name" value="UgpAE/MalFG_permease"/>
</dbReference>
<feature type="transmembrane region" description="Helical" evidence="7">
    <location>
        <begin position="17"/>
        <end position="41"/>
    </location>
</feature>
<evidence type="ECO:0000313" key="9">
    <source>
        <dbReference type="EMBL" id="MEQ2431456.1"/>
    </source>
</evidence>
<feature type="transmembrane region" description="Helical" evidence="7">
    <location>
        <begin position="165"/>
        <end position="188"/>
    </location>
</feature>
<evidence type="ECO:0000259" key="8">
    <source>
        <dbReference type="PROSITE" id="PS50928"/>
    </source>
</evidence>
<dbReference type="PANTHER" id="PTHR43227:SF11">
    <property type="entry name" value="BLL4140 PROTEIN"/>
    <property type="match status" value="1"/>
</dbReference>
<evidence type="ECO:0000256" key="7">
    <source>
        <dbReference type="RuleBase" id="RU363032"/>
    </source>
</evidence>
<dbReference type="CDD" id="cd06261">
    <property type="entry name" value="TM_PBP2"/>
    <property type="match status" value="1"/>
</dbReference>
<dbReference type="Pfam" id="PF00528">
    <property type="entry name" value="BPD_transp_1"/>
    <property type="match status" value="1"/>
</dbReference>
<comment type="caution">
    <text evidence="9">The sequence shown here is derived from an EMBL/GenBank/DDBJ whole genome shotgun (WGS) entry which is preliminary data.</text>
</comment>
<dbReference type="Proteomes" id="UP001457898">
    <property type="component" value="Unassembled WGS sequence"/>
</dbReference>
<dbReference type="Gene3D" id="1.10.3720.10">
    <property type="entry name" value="MetI-like"/>
    <property type="match status" value="1"/>
</dbReference>
<evidence type="ECO:0000313" key="10">
    <source>
        <dbReference type="Proteomes" id="UP001457898"/>
    </source>
</evidence>
<dbReference type="InterPro" id="IPR035906">
    <property type="entry name" value="MetI-like_sf"/>
</dbReference>
<accession>A0ABV1DM47</accession>
<dbReference type="SUPFAM" id="SSF161098">
    <property type="entry name" value="MetI-like"/>
    <property type="match status" value="1"/>
</dbReference>
<dbReference type="EMBL" id="JBBMFP010000008">
    <property type="protein sequence ID" value="MEQ2431456.1"/>
    <property type="molecule type" value="Genomic_DNA"/>
</dbReference>
<reference evidence="9 10" key="1">
    <citation type="submission" date="2024-03" db="EMBL/GenBank/DDBJ databases">
        <title>Human intestinal bacterial collection.</title>
        <authorList>
            <person name="Pauvert C."/>
            <person name="Hitch T.C.A."/>
            <person name="Clavel T."/>
        </authorList>
    </citation>
    <scope>NUCLEOTIDE SEQUENCE [LARGE SCALE GENOMIC DNA]</scope>
    <source>
        <strain evidence="9 10">CLA-SR-H028</strain>
    </source>
</reference>
<dbReference type="PANTHER" id="PTHR43227">
    <property type="entry name" value="BLL4140 PROTEIN"/>
    <property type="match status" value="1"/>
</dbReference>
<feature type="transmembrane region" description="Helical" evidence="7">
    <location>
        <begin position="121"/>
        <end position="145"/>
    </location>
</feature>
<evidence type="ECO:0000256" key="3">
    <source>
        <dbReference type="ARBA" id="ARBA00022475"/>
    </source>
</evidence>
<proteinExistence type="inferred from homology"/>
<keyword evidence="6 7" id="KW-0472">Membrane</keyword>
<name>A0ABV1DM47_9FIRM</name>
<feature type="transmembrane region" description="Helical" evidence="7">
    <location>
        <begin position="80"/>
        <end position="100"/>
    </location>
</feature>
<sequence>MAKAIAVKQRPRKRYSLLFMVLPFMLIVLLFNYVPIFGWLYSVYDYIPGVPLFDCEFVGADYFKMIFTDANVLRTLKNTVIFAVISICLTPLPMIFAILLNEIKNGPVRKFVQTFTTLPNFISWVIIFSLAFALFSTDGMMTALLVKLRIMDEAQSVLSSKESVYWFQTFLAQWKMLGWNSIIYLAAIAGIDQEQYEAARVDGAGYFRCALHVTLPSMMETYVVLFILNIGNFLNTGYEQYMLFKNSVTAPNIEVLDLYVYRIGLENMDYSYGVAISIVKSMVSIGLVVIANLVAKKIRGNTII</sequence>
<protein>
    <submittedName>
        <fullName evidence="9">ABC transporter permease subunit</fullName>
    </submittedName>
</protein>
<comment type="subcellular location">
    <subcellularLocation>
        <location evidence="1 7">Cell membrane</location>
        <topology evidence="1 7">Multi-pass membrane protein</topology>
    </subcellularLocation>
</comment>
<feature type="transmembrane region" description="Helical" evidence="7">
    <location>
        <begin position="270"/>
        <end position="295"/>
    </location>
</feature>
<keyword evidence="3" id="KW-1003">Cell membrane</keyword>
<gene>
    <name evidence="9" type="ORF">WMO65_10615</name>
</gene>
<evidence type="ECO:0000256" key="4">
    <source>
        <dbReference type="ARBA" id="ARBA00022692"/>
    </source>
</evidence>
<evidence type="ECO:0000256" key="6">
    <source>
        <dbReference type="ARBA" id="ARBA00023136"/>
    </source>
</evidence>
<feature type="transmembrane region" description="Helical" evidence="7">
    <location>
        <begin position="209"/>
        <end position="234"/>
    </location>
</feature>